<organism evidence="1">
    <name type="scientific">Citrobacter rodentium</name>
    <dbReference type="NCBI Taxonomy" id="67825"/>
    <lineage>
        <taxon>Bacteria</taxon>
        <taxon>Pseudomonadati</taxon>
        <taxon>Pseudomonadota</taxon>
        <taxon>Gammaproteobacteria</taxon>
        <taxon>Enterobacterales</taxon>
        <taxon>Enterobacteriaceae</taxon>
        <taxon>Citrobacter</taxon>
    </lineage>
</organism>
<sequence length="115" mass="13013">MEWIIEKSLVCPVTGTGFSLAVAAKNLKLIIWYTGEYFLRTGTVIHISKKVVTVNGKPVFVNILHIFPYTKELWQTLAQRILCPGNTNPLLQICNQMKTCKFTLCPYGAIQPRDL</sequence>
<dbReference type="Pfam" id="PF11183">
    <property type="entry name" value="PmrD"/>
    <property type="match status" value="1"/>
</dbReference>
<protein>
    <submittedName>
        <fullName evidence="1">Anti-adapter protein IraM</fullName>
    </submittedName>
</protein>
<dbReference type="RefSeq" id="WP_012907280.1">
    <property type="nucleotide sequence ID" value="NZ_CAJTBI010000053.1"/>
</dbReference>
<accession>A0A482PG97</accession>
<evidence type="ECO:0000313" key="1">
    <source>
        <dbReference type="EMBL" id="QBY29588.1"/>
    </source>
</evidence>
<reference evidence="1" key="1">
    <citation type="submission" date="2019-03" db="EMBL/GenBank/DDBJ databases">
        <title>Complete genome sequence of enteropathogenic Citrobacter rodentium strain DBS100.</title>
        <authorList>
            <person name="Popov G."/>
            <person name="Fiebig A."/>
            <person name="Shideler S."/>
            <person name="Coombes B."/>
            <person name="Savchenko A."/>
        </authorList>
    </citation>
    <scope>NUCLEOTIDE SEQUENCE</scope>
    <source>
        <strain evidence="1">DBS100</strain>
    </source>
</reference>
<dbReference type="OMA" id="FTLCPYG"/>
<name>A0A482PG97_CITRO</name>
<dbReference type="InterPro" id="IPR044854">
    <property type="entry name" value="IraM/PmrD"/>
</dbReference>
<dbReference type="Gene3D" id="2.40.50.650">
    <property type="match status" value="1"/>
</dbReference>
<dbReference type="EMBL" id="CP038008">
    <property type="protein sequence ID" value="QBY29588.1"/>
    <property type="molecule type" value="Genomic_DNA"/>
</dbReference>
<dbReference type="InterPro" id="IPR038679">
    <property type="entry name" value="PmrD_sf"/>
</dbReference>
<dbReference type="NCBIfam" id="NF007393">
    <property type="entry name" value="PRK09919.1"/>
    <property type="match status" value="1"/>
</dbReference>
<gene>
    <name evidence="1" type="primary">iraM</name>
    <name evidence="1" type="ORF">E2R62_12425</name>
</gene>
<dbReference type="AlphaFoldDB" id="A0A482PG97"/>
<proteinExistence type="predicted"/>